<organism evidence="1">
    <name type="scientific">Nakamurella sp. A5-74</name>
    <dbReference type="NCBI Taxonomy" id="3158264"/>
    <lineage>
        <taxon>Bacteria</taxon>
        <taxon>Bacillati</taxon>
        <taxon>Actinomycetota</taxon>
        <taxon>Actinomycetes</taxon>
        <taxon>Nakamurellales</taxon>
        <taxon>Nakamurellaceae</taxon>
        <taxon>Nakamurella</taxon>
    </lineage>
</organism>
<name>A0AAU8DQD5_9ACTN</name>
<dbReference type="AlphaFoldDB" id="A0AAU8DQD5"/>
<proteinExistence type="predicted"/>
<reference evidence="1" key="1">
    <citation type="submission" date="2024-05" db="EMBL/GenBank/DDBJ databases">
        <authorList>
            <person name="Cai S.Y."/>
            <person name="Jin L.M."/>
            <person name="Li H.R."/>
        </authorList>
    </citation>
    <scope>NUCLEOTIDE SEQUENCE</scope>
    <source>
        <strain evidence="1">A5-74</strain>
    </source>
</reference>
<dbReference type="RefSeq" id="WP_353650115.1">
    <property type="nucleotide sequence ID" value="NZ_CP159218.1"/>
</dbReference>
<gene>
    <name evidence="1" type="ORF">ABLG96_03945</name>
</gene>
<sequence>MSTPALSTAVVLRVEDGSCEVSGPAGAQTARFAPQFPTPHRERVSPGNLVALAPGDDGRAVVLWRWFDVVVIGFADDGRIAVWEPAHGEVTATARSTFTARDPGSRAYASAGLPGADWWVAAAVPPSIGSAAVPVDLDEVAALYDAHDLWTTALAAPE</sequence>
<dbReference type="EMBL" id="CP159218">
    <property type="protein sequence ID" value="XCG64502.1"/>
    <property type="molecule type" value="Genomic_DNA"/>
</dbReference>
<accession>A0AAU8DQD5</accession>
<protein>
    <submittedName>
        <fullName evidence="1">Uncharacterized protein</fullName>
    </submittedName>
</protein>
<evidence type="ECO:0000313" key="1">
    <source>
        <dbReference type="EMBL" id="XCG64502.1"/>
    </source>
</evidence>